<evidence type="ECO:0000313" key="4">
    <source>
        <dbReference type="EMBL" id="KAK6183420.1"/>
    </source>
</evidence>
<sequence>MEDFKAIEEVLQEDMDDPSLQFEKLVQGGIVNKAALFSSDKNPDKYFIKLNKHSVAKEMFEAEKSSLDFLNQIEIIDAPKSYKVIDIRDCENGSAVHVLQYIPDLQPLADYWADFGEKMARIHSFNSTLKDDAKRKESFVHSSPQQFNYVDKFGSTFPRYFGEFRVAPVQTDTWEEYFIREIMDPLMRGIEKKYGDRGLITEWSWLQLNIYKLFQDVSISPEIIHSDLCVANFGQTQNGPVLFDPSLNYAHFEMDLLLSSTEDQFDDDFFTSYHKILPQLEGWEKRLEAYKFFYNVIMWYHIDEEQYKTSSYSSAEKVTDLIKQMET</sequence>
<dbReference type="InterPro" id="IPR011009">
    <property type="entry name" value="Kinase-like_dom_sf"/>
</dbReference>
<keyword evidence="5" id="KW-1185">Reference proteome</keyword>
<keyword evidence="3" id="KW-0418">Kinase</keyword>
<accession>A0AAN8Q5M9</accession>
<dbReference type="GO" id="GO:0102193">
    <property type="term" value="F:protein-ribulosamine 3-kinase activity"/>
    <property type="evidence" value="ECO:0007669"/>
    <property type="project" value="UniProtKB-EC"/>
</dbReference>
<dbReference type="Gene3D" id="3.30.200.20">
    <property type="entry name" value="Phosphorylase Kinase, domain 1"/>
    <property type="match status" value="1"/>
</dbReference>
<evidence type="ECO:0000313" key="5">
    <source>
        <dbReference type="Proteomes" id="UP001347796"/>
    </source>
</evidence>
<dbReference type="PANTHER" id="PTHR12149:SF8">
    <property type="entry name" value="PROTEIN-RIBULOSAMINE 3-KINASE"/>
    <property type="match status" value="1"/>
</dbReference>
<organism evidence="4 5">
    <name type="scientific">Patella caerulea</name>
    <name type="common">Rayed Mediterranean limpet</name>
    <dbReference type="NCBI Taxonomy" id="87958"/>
    <lineage>
        <taxon>Eukaryota</taxon>
        <taxon>Metazoa</taxon>
        <taxon>Spiralia</taxon>
        <taxon>Lophotrochozoa</taxon>
        <taxon>Mollusca</taxon>
        <taxon>Gastropoda</taxon>
        <taxon>Patellogastropoda</taxon>
        <taxon>Patelloidea</taxon>
        <taxon>Patellidae</taxon>
        <taxon>Patella</taxon>
    </lineage>
</organism>
<dbReference type="GO" id="GO:0016301">
    <property type="term" value="F:kinase activity"/>
    <property type="evidence" value="ECO:0007669"/>
    <property type="project" value="UniProtKB-UniRule"/>
</dbReference>
<dbReference type="PIRSF" id="PIRSF006221">
    <property type="entry name" value="Ketosamine-3-kinase"/>
    <property type="match status" value="1"/>
</dbReference>
<dbReference type="Gene3D" id="3.90.1200.10">
    <property type="match status" value="1"/>
</dbReference>
<protein>
    <recommendedName>
        <fullName evidence="1">protein-ribulosamine 3-kinase</fullName>
        <ecNumber evidence="1">2.7.1.172</ecNumber>
    </recommendedName>
</protein>
<dbReference type="PANTHER" id="PTHR12149">
    <property type="entry name" value="FRUCTOSAMINE 3 KINASE-RELATED PROTEIN"/>
    <property type="match status" value="1"/>
</dbReference>
<dbReference type="SUPFAM" id="SSF56112">
    <property type="entry name" value="Protein kinase-like (PK-like)"/>
    <property type="match status" value="1"/>
</dbReference>
<reference evidence="4 5" key="1">
    <citation type="submission" date="2024-01" db="EMBL/GenBank/DDBJ databases">
        <title>The genome of the rayed Mediterranean limpet Patella caerulea (Linnaeus, 1758).</title>
        <authorList>
            <person name="Anh-Thu Weber A."/>
            <person name="Halstead-Nussloch G."/>
        </authorList>
    </citation>
    <scope>NUCLEOTIDE SEQUENCE [LARGE SCALE GENOMIC DNA]</scope>
    <source>
        <strain evidence="4">AATW-2023a</strain>
        <tissue evidence="4">Whole specimen</tissue>
    </source>
</reference>
<dbReference type="InterPro" id="IPR016477">
    <property type="entry name" value="Fructo-/Ketosamine-3-kinase"/>
</dbReference>
<comment type="similarity">
    <text evidence="3">Belongs to the fructosamine kinase family.</text>
</comment>
<evidence type="ECO:0000256" key="1">
    <source>
        <dbReference type="ARBA" id="ARBA00011961"/>
    </source>
</evidence>
<name>A0AAN8Q5M9_PATCE</name>
<dbReference type="EMBL" id="JAZGQO010000007">
    <property type="protein sequence ID" value="KAK6183420.1"/>
    <property type="molecule type" value="Genomic_DNA"/>
</dbReference>
<comment type="catalytic activity">
    <reaction evidence="2">
        <text>N(6)-D-ribulosyl-L-lysyl-[protein] + ATP = N(6)-(3-O-phospho-D-ribulosyl)-L-lysyl-[protein] + ADP + H(+)</text>
        <dbReference type="Rhea" id="RHEA:48432"/>
        <dbReference type="Rhea" id="RHEA-COMP:12103"/>
        <dbReference type="Rhea" id="RHEA-COMP:12104"/>
        <dbReference type="ChEBI" id="CHEBI:15378"/>
        <dbReference type="ChEBI" id="CHEBI:30616"/>
        <dbReference type="ChEBI" id="CHEBI:90418"/>
        <dbReference type="ChEBI" id="CHEBI:90420"/>
        <dbReference type="ChEBI" id="CHEBI:456216"/>
        <dbReference type="EC" id="2.7.1.172"/>
    </reaction>
    <physiologicalReaction direction="left-to-right" evidence="2">
        <dbReference type="Rhea" id="RHEA:48433"/>
    </physiologicalReaction>
</comment>
<dbReference type="Pfam" id="PF03881">
    <property type="entry name" value="Fructosamin_kin"/>
    <property type="match status" value="1"/>
</dbReference>
<evidence type="ECO:0000256" key="3">
    <source>
        <dbReference type="PIRNR" id="PIRNR006221"/>
    </source>
</evidence>
<dbReference type="Proteomes" id="UP001347796">
    <property type="component" value="Unassembled WGS sequence"/>
</dbReference>
<keyword evidence="3" id="KW-0808">Transferase</keyword>
<proteinExistence type="inferred from homology"/>
<comment type="caution">
    <text evidence="4">The sequence shown here is derived from an EMBL/GenBank/DDBJ whole genome shotgun (WGS) entry which is preliminary data.</text>
</comment>
<gene>
    <name evidence="4" type="ORF">SNE40_010907</name>
</gene>
<evidence type="ECO:0000256" key="2">
    <source>
        <dbReference type="ARBA" id="ARBA00048655"/>
    </source>
</evidence>
<dbReference type="EC" id="2.7.1.172" evidence="1"/>
<dbReference type="AlphaFoldDB" id="A0AAN8Q5M9"/>